<protein>
    <submittedName>
        <fullName evidence="1">Uncharacterized protein</fullName>
    </submittedName>
</protein>
<dbReference type="EMBL" id="BK035299">
    <property type="protein sequence ID" value="DAG92004.1"/>
    <property type="molecule type" value="Genomic_DNA"/>
</dbReference>
<name>A0A8S5VLX1_9CAUD</name>
<accession>A0A8S5VLX1</accession>
<reference evidence="1" key="1">
    <citation type="journal article" date="2021" name="Proc. Natl. Acad. Sci. U.S.A.">
        <title>A Catalog of Tens of Thousands of Viruses from Human Metagenomes Reveals Hidden Associations with Chronic Diseases.</title>
        <authorList>
            <person name="Tisza M.J."/>
            <person name="Buck C.B."/>
        </authorList>
    </citation>
    <scope>NUCLEOTIDE SEQUENCE</scope>
    <source>
        <strain evidence="1">CtchT39</strain>
    </source>
</reference>
<evidence type="ECO:0000313" key="1">
    <source>
        <dbReference type="EMBL" id="DAG92004.1"/>
    </source>
</evidence>
<organism evidence="1">
    <name type="scientific">Ackermannviridae sp</name>
    <dbReference type="NCBI Taxonomy" id="2831612"/>
    <lineage>
        <taxon>Viruses</taxon>
        <taxon>Duplodnaviria</taxon>
        <taxon>Heunggongvirae</taxon>
        <taxon>Uroviricota</taxon>
        <taxon>Caudoviricetes</taxon>
        <taxon>Pantevenvirales</taxon>
        <taxon>Ackermannviridae</taxon>
    </lineage>
</organism>
<sequence length="46" mass="4874">MSAAFRSNGVAKVQDLCAVPMPMIRVKVAGPDAAIVFPVRQPPCAY</sequence>
<proteinExistence type="predicted"/>